<dbReference type="OMA" id="MFVAVPM"/>
<dbReference type="EMBL" id="BCMY01000001">
    <property type="protein sequence ID" value="GAQ34054.1"/>
    <property type="molecule type" value="Genomic_DNA"/>
</dbReference>
<dbReference type="GO" id="GO:0044183">
    <property type="term" value="F:protein folding chaperone"/>
    <property type="evidence" value="ECO:0007669"/>
    <property type="project" value="TreeGrafter"/>
</dbReference>
<name>A0A100I3I6_ASPNG</name>
<evidence type="ECO:0000313" key="4">
    <source>
        <dbReference type="Proteomes" id="UP000068243"/>
    </source>
</evidence>
<dbReference type="OrthoDB" id="2015447at2759"/>
<comment type="caution">
    <text evidence="3">The sequence shown here is derived from an EMBL/GenBank/DDBJ whole genome shotgun (WGS) entry which is preliminary data.</text>
</comment>
<dbReference type="Proteomes" id="UP000068243">
    <property type="component" value="Unassembled WGS sequence"/>
</dbReference>
<dbReference type="VEuPathDB" id="FungiDB:M747DRAFT_297674"/>
<protein>
    <submittedName>
        <fullName evidence="3">Prefoldin subunit 1</fullName>
    </submittedName>
</protein>
<dbReference type="Pfam" id="PF01920">
    <property type="entry name" value="Prefoldin_2"/>
    <property type="match status" value="1"/>
</dbReference>
<dbReference type="Gene3D" id="1.10.287.370">
    <property type="match status" value="1"/>
</dbReference>
<dbReference type="GO" id="GO:0005737">
    <property type="term" value="C:cytoplasm"/>
    <property type="evidence" value="ECO:0007669"/>
    <property type="project" value="TreeGrafter"/>
</dbReference>
<dbReference type="PANTHER" id="PTHR20903">
    <property type="entry name" value="PREFOLDIN SUBUNIT 1-RELATED"/>
    <property type="match status" value="1"/>
</dbReference>
<organism evidence="3 4">
    <name type="scientific">Aspergillus niger</name>
    <dbReference type="NCBI Taxonomy" id="5061"/>
    <lineage>
        <taxon>Eukaryota</taxon>
        <taxon>Fungi</taxon>
        <taxon>Dikarya</taxon>
        <taxon>Ascomycota</taxon>
        <taxon>Pezizomycotina</taxon>
        <taxon>Eurotiomycetes</taxon>
        <taxon>Eurotiomycetidae</taxon>
        <taxon>Eurotiales</taxon>
        <taxon>Aspergillaceae</taxon>
        <taxon>Aspergillus</taxon>
        <taxon>Aspergillus subgen. Circumdati</taxon>
    </lineage>
</organism>
<dbReference type="PANTHER" id="PTHR20903:SF0">
    <property type="entry name" value="PREFOLDIN SUBUNIT 1"/>
    <property type="match status" value="1"/>
</dbReference>
<accession>A0A100I3I6</accession>
<dbReference type="GO" id="GO:0016272">
    <property type="term" value="C:prefoldin complex"/>
    <property type="evidence" value="ECO:0007669"/>
    <property type="project" value="InterPro"/>
</dbReference>
<dbReference type="VEuPathDB" id="FungiDB:ASPNIDRAFT2_1162506"/>
<sequence>MSIPNEALQKLLQEIEVQAITSQQQIGVTKAQITTKQRDIRMLELTSKEIGSLPKDTRVYEGVGKMFVAVPMNTIDKRLSSESGDLKTDIAGLEKKLHYLEMTHKNSRENLEQILKSGGKACHCAGHTPASGGDRMGRHSQNAAREIYARIGILGGSLVCRDAL</sequence>
<dbReference type="InterPro" id="IPR009053">
    <property type="entry name" value="Prefoldin"/>
</dbReference>
<proteinExistence type="inferred from homology"/>
<reference evidence="4" key="1">
    <citation type="journal article" date="2016" name="Genome Announc.">
        <title>Draft genome sequence of Aspergillus niger strain An76.</title>
        <authorList>
            <person name="Gong W."/>
            <person name="Cheng Z."/>
            <person name="Zhang H."/>
            <person name="Liu L."/>
            <person name="Gao P."/>
            <person name="Wang L."/>
        </authorList>
    </citation>
    <scope>NUCLEOTIDE SEQUENCE [LARGE SCALE GENOMIC DNA]</scope>
    <source>
        <strain evidence="4">An76</strain>
    </source>
</reference>
<dbReference type="GO" id="GO:0051082">
    <property type="term" value="F:unfolded protein binding"/>
    <property type="evidence" value="ECO:0007669"/>
    <property type="project" value="InterPro"/>
</dbReference>
<evidence type="ECO:0000256" key="2">
    <source>
        <dbReference type="ARBA" id="ARBA00023186"/>
    </source>
</evidence>
<dbReference type="PaxDb" id="5061-CADANGAP00000750"/>
<gene>
    <name evidence="3" type="ORF">ABL_00492</name>
</gene>
<evidence type="ECO:0000313" key="3">
    <source>
        <dbReference type="EMBL" id="GAQ34054.1"/>
    </source>
</evidence>
<dbReference type="SUPFAM" id="SSF46579">
    <property type="entry name" value="Prefoldin"/>
    <property type="match status" value="1"/>
</dbReference>
<evidence type="ECO:0000256" key="1">
    <source>
        <dbReference type="ARBA" id="ARBA00008045"/>
    </source>
</evidence>
<dbReference type="VEuPathDB" id="FungiDB:ATCC64974_17140"/>
<dbReference type="VEuPathDB" id="FungiDB:An01g07750"/>
<dbReference type="AlphaFoldDB" id="A0A100I3I6"/>
<dbReference type="CDD" id="cd23164">
    <property type="entry name" value="Prefoldin_1"/>
    <property type="match status" value="1"/>
</dbReference>
<comment type="similarity">
    <text evidence="1">Belongs to the prefoldin subunit beta family.</text>
</comment>
<dbReference type="InterPro" id="IPR002777">
    <property type="entry name" value="PFD_beta-like"/>
</dbReference>
<keyword evidence="2" id="KW-0143">Chaperone</keyword>